<evidence type="ECO:0000313" key="3">
    <source>
        <dbReference type="Proteomes" id="UP001177003"/>
    </source>
</evidence>
<organism evidence="2 3">
    <name type="scientific">Lactuca saligna</name>
    <name type="common">Willowleaf lettuce</name>
    <dbReference type="NCBI Taxonomy" id="75948"/>
    <lineage>
        <taxon>Eukaryota</taxon>
        <taxon>Viridiplantae</taxon>
        <taxon>Streptophyta</taxon>
        <taxon>Embryophyta</taxon>
        <taxon>Tracheophyta</taxon>
        <taxon>Spermatophyta</taxon>
        <taxon>Magnoliopsida</taxon>
        <taxon>eudicotyledons</taxon>
        <taxon>Gunneridae</taxon>
        <taxon>Pentapetalae</taxon>
        <taxon>asterids</taxon>
        <taxon>campanulids</taxon>
        <taxon>Asterales</taxon>
        <taxon>Asteraceae</taxon>
        <taxon>Cichorioideae</taxon>
        <taxon>Cichorieae</taxon>
        <taxon>Lactucinae</taxon>
        <taxon>Lactuca</taxon>
    </lineage>
</organism>
<dbReference type="InterPro" id="IPR054722">
    <property type="entry name" value="PolX-like_BBD"/>
</dbReference>
<gene>
    <name evidence="2" type="ORF">LSALG_LOCUS26964</name>
</gene>
<keyword evidence="3" id="KW-1185">Reference proteome</keyword>
<evidence type="ECO:0000313" key="2">
    <source>
        <dbReference type="EMBL" id="CAI9287608.1"/>
    </source>
</evidence>
<reference evidence="2" key="1">
    <citation type="submission" date="2023-04" db="EMBL/GenBank/DDBJ databases">
        <authorList>
            <person name="Vijverberg K."/>
            <person name="Xiong W."/>
            <person name="Schranz E."/>
        </authorList>
    </citation>
    <scope>NUCLEOTIDE SEQUENCE</scope>
</reference>
<sequence length="158" mass="17115">MISSLTRAIRAGGWFVDTGTTVHICGQRESFYTYRPMLHRMVVICADSHRAEVQGRGDGLVSTDKFDKGGFKMVLEKCKITITKRRRYVGKANSCSGMYCLCLSDEGSVSDPSVESSVASVTSVSSVTSNDVIGELLRPTIVAGKLDSYSTPGKGELF</sequence>
<evidence type="ECO:0000259" key="1">
    <source>
        <dbReference type="Pfam" id="PF22936"/>
    </source>
</evidence>
<name>A0AA36E9I1_LACSI</name>
<dbReference type="Proteomes" id="UP001177003">
    <property type="component" value="Chromosome 5"/>
</dbReference>
<dbReference type="PANTHER" id="PTHR47592:SF30">
    <property type="entry name" value="CCHC-TYPE DOMAIN-CONTAINING PROTEIN"/>
    <property type="match status" value="1"/>
</dbReference>
<proteinExistence type="predicted"/>
<feature type="domain" description="Retrovirus-related Pol polyprotein from transposon TNT 1-94-like beta-barrel" evidence="1">
    <location>
        <begin position="14"/>
        <end position="64"/>
    </location>
</feature>
<protein>
    <recommendedName>
        <fullName evidence="1">Retrovirus-related Pol polyprotein from transposon TNT 1-94-like beta-barrel domain-containing protein</fullName>
    </recommendedName>
</protein>
<dbReference type="AlphaFoldDB" id="A0AA36E9I1"/>
<accession>A0AA36E9I1</accession>
<dbReference type="EMBL" id="OX465081">
    <property type="protein sequence ID" value="CAI9287608.1"/>
    <property type="molecule type" value="Genomic_DNA"/>
</dbReference>
<dbReference type="PANTHER" id="PTHR47592">
    <property type="entry name" value="PBF68 PROTEIN"/>
    <property type="match status" value="1"/>
</dbReference>
<dbReference type="Pfam" id="PF22936">
    <property type="entry name" value="Pol_BBD"/>
    <property type="match status" value="1"/>
</dbReference>